<organism evidence="1 2">
    <name type="scientific">Igneacidithiobacillus copahuensis</name>
    <dbReference type="NCBI Taxonomy" id="2724909"/>
    <lineage>
        <taxon>Bacteria</taxon>
        <taxon>Pseudomonadati</taxon>
        <taxon>Pseudomonadota</taxon>
        <taxon>Acidithiobacillia</taxon>
        <taxon>Acidithiobacillales</taxon>
        <taxon>Acidithiobacillaceae</taxon>
        <taxon>Igneacidithiobacillus</taxon>
    </lineage>
</organism>
<name>A0AAE2YN64_9PROT</name>
<reference evidence="1" key="1">
    <citation type="journal article" date="2021" name="ISME J.">
        <title>Genomic evolution of the class Acidithiobacillia: deep-branching Proteobacteria living in extreme acidic conditions.</title>
        <authorList>
            <person name="Moya-Beltran A."/>
            <person name="Beard S."/>
            <person name="Rojas-Villalobos C."/>
            <person name="Issotta F."/>
            <person name="Gallardo Y."/>
            <person name="Ulloa R."/>
            <person name="Giaveno A."/>
            <person name="Degli Esposti M."/>
            <person name="Johnson D.B."/>
            <person name="Quatrini R."/>
        </authorList>
    </citation>
    <scope>NUCLEOTIDE SEQUENCE</scope>
    <source>
        <strain evidence="1">VAN18-1</strain>
    </source>
</reference>
<dbReference type="EMBL" id="JAAXYO010000028">
    <property type="protein sequence ID" value="MBU2786911.1"/>
    <property type="molecule type" value="Genomic_DNA"/>
</dbReference>
<protein>
    <recommendedName>
        <fullName evidence="3">GNAT family acetyltransferase</fullName>
    </recommendedName>
</protein>
<comment type="caution">
    <text evidence="1">The sequence shown here is derived from an EMBL/GenBank/DDBJ whole genome shotgun (WGS) entry which is preliminary data.</text>
</comment>
<proteinExistence type="predicted"/>
<evidence type="ECO:0000313" key="1">
    <source>
        <dbReference type="EMBL" id="MBU2786911.1"/>
    </source>
</evidence>
<dbReference type="RefSeq" id="WP_215871561.1">
    <property type="nucleotide sequence ID" value="NZ_JAAXYO010000028.1"/>
</dbReference>
<gene>
    <name evidence="1" type="ORF">HFQ13_01555</name>
</gene>
<dbReference type="SUPFAM" id="SSF55729">
    <property type="entry name" value="Acyl-CoA N-acyltransferases (Nat)"/>
    <property type="match status" value="1"/>
</dbReference>
<evidence type="ECO:0008006" key="3">
    <source>
        <dbReference type="Google" id="ProtNLM"/>
    </source>
</evidence>
<dbReference type="Gene3D" id="3.40.630.30">
    <property type="match status" value="1"/>
</dbReference>
<dbReference type="AlphaFoldDB" id="A0AAE2YN64"/>
<keyword evidence="2" id="KW-1185">Reference proteome</keyword>
<evidence type="ECO:0000313" key="2">
    <source>
        <dbReference type="Proteomes" id="UP001197378"/>
    </source>
</evidence>
<sequence length="236" mass="26944">MASQLREGPLATTEAVKLQGGECQYQLRPLRISDAAAVRQICCDTGFLGEPIEPLCGDRELFAALMVNPYLEYALDWGLVAEQNGQIIAYLLGAPPDFDASVFRVAAQATLKMLGRAAAGSYRAQPQTLHFLNWLLFRSYRERPLRPTHAAHMHFNVQSPERGHFLGLHLWQQFEALLRARGVPHYYGELFSWPGHRPERPYRRYGLQVYDRVPSSLFDYASELEVENICVYKRMD</sequence>
<dbReference type="InterPro" id="IPR016181">
    <property type="entry name" value="Acyl_CoA_acyltransferase"/>
</dbReference>
<dbReference type="Proteomes" id="UP001197378">
    <property type="component" value="Unassembled WGS sequence"/>
</dbReference>
<accession>A0AAE2YN64</accession>